<accession>A0AAV4AYH7</accession>
<keyword evidence="2" id="KW-1185">Reference proteome</keyword>
<evidence type="ECO:0000313" key="2">
    <source>
        <dbReference type="Proteomes" id="UP000735302"/>
    </source>
</evidence>
<dbReference type="EMBL" id="BLXT01004368">
    <property type="protein sequence ID" value="GFO11898.1"/>
    <property type="molecule type" value="Genomic_DNA"/>
</dbReference>
<dbReference type="Proteomes" id="UP000735302">
    <property type="component" value="Unassembled WGS sequence"/>
</dbReference>
<organism evidence="1 2">
    <name type="scientific">Plakobranchus ocellatus</name>
    <dbReference type="NCBI Taxonomy" id="259542"/>
    <lineage>
        <taxon>Eukaryota</taxon>
        <taxon>Metazoa</taxon>
        <taxon>Spiralia</taxon>
        <taxon>Lophotrochozoa</taxon>
        <taxon>Mollusca</taxon>
        <taxon>Gastropoda</taxon>
        <taxon>Heterobranchia</taxon>
        <taxon>Euthyneura</taxon>
        <taxon>Panpulmonata</taxon>
        <taxon>Sacoglossa</taxon>
        <taxon>Placobranchoidea</taxon>
        <taxon>Plakobranchidae</taxon>
        <taxon>Plakobranchus</taxon>
    </lineage>
</organism>
<evidence type="ECO:0000313" key="1">
    <source>
        <dbReference type="EMBL" id="GFO11898.1"/>
    </source>
</evidence>
<name>A0AAV4AYH7_9GAST</name>
<gene>
    <name evidence="1" type="ORF">PoB_003840300</name>
</gene>
<dbReference type="AlphaFoldDB" id="A0AAV4AYH7"/>
<proteinExistence type="predicted"/>
<protein>
    <submittedName>
        <fullName evidence="1">Uncharacterized protein</fullName>
    </submittedName>
</protein>
<reference evidence="1 2" key="1">
    <citation type="journal article" date="2021" name="Elife">
        <title>Chloroplast acquisition without the gene transfer in kleptoplastic sea slugs, Plakobranchus ocellatus.</title>
        <authorList>
            <person name="Maeda T."/>
            <person name="Takahashi S."/>
            <person name="Yoshida T."/>
            <person name="Shimamura S."/>
            <person name="Takaki Y."/>
            <person name="Nagai Y."/>
            <person name="Toyoda A."/>
            <person name="Suzuki Y."/>
            <person name="Arimoto A."/>
            <person name="Ishii H."/>
            <person name="Satoh N."/>
            <person name="Nishiyama T."/>
            <person name="Hasebe M."/>
            <person name="Maruyama T."/>
            <person name="Minagawa J."/>
            <person name="Obokata J."/>
            <person name="Shigenobu S."/>
        </authorList>
    </citation>
    <scope>NUCLEOTIDE SEQUENCE [LARGE SCALE GENOMIC DNA]</scope>
</reference>
<sequence length="210" mass="23028">MTISEANEAFARAMLYAVRRRISRRAIRKRHAQLTEKSANMKSLSVTLIGLLVLIAVTNAALETHLCVDMSHETPCKGWPAGLYPVCSGCGMGFFAECRGDEATVLTCPSDQGAKDNPPCVMFDNVTKTCVEKTDSCLEKKSCVDMADIEPVVEKDLVSSSPLEADFHHNVFVVKRGVFMVIPSFVSLIYGFPCIFKKAKNDISTLKVGE</sequence>
<comment type="caution">
    <text evidence="1">The sequence shown here is derived from an EMBL/GenBank/DDBJ whole genome shotgun (WGS) entry which is preliminary data.</text>
</comment>